<keyword evidence="2" id="KW-1185">Reference proteome</keyword>
<organism evidence="1 2">
    <name type="scientific">Wickerhamomyces pijperi</name>
    <name type="common">Yeast</name>
    <name type="synonym">Pichia pijperi</name>
    <dbReference type="NCBI Taxonomy" id="599730"/>
    <lineage>
        <taxon>Eukaryota</taxon>
        <taxon>Fungi</taxon>
        <taxon>Dikarya</taxon>
        <taxon>Ascomycota</taxon>
        <taxon>Saccharomycotina</taxon>
        <taxon>Saccharomycetes</taxon>
        <taxon>Phaffomycetales</taxon>
        <taxon>Wickerhamomycetaceae</taxon>
        <taxon>Wickerhamomyces</taxon>
    </lineage>
</organism>
<gene>
    <name evidence="1" type="ORF">WICPIJ_007181</name>
</gene>
<proteinExistence type="predicted"/>
<evidence type="ECO:0000313" key="1">
    <source>
        <dbReference type="EMBL" id="KAH3681875.1"/>
    </source>
</evidence>
<accession>A0A9P8TKC0</accession>
<dbReference type="AlphaFoldDB" id="A0A9P8TKC0"/>
<reference evidence="1" key="2">
    <citation type="submission" date="2021-01" db="EMBL/GenBank/DDBJ databases">
        <authorList>
            <person name="Schikora-Tamarit M.A."/>
        </authorList>
    </citation>
    <scope>NUCLEOTIDE SEQUENCE</scope>
    <source>
        <strain evidence="1">CBS2887</strain>
    </source>
</reference>
<evidence type="ECO:0000313" key="2">
    <source>
        <dbReference type="Proteomes" id="UP000774326"/>
    </source>
</evidence>
<protein>
    <submittedName>
        <fullName evidence="1">Uncharacterized protein</fullName>
    </submittedName>
</protein>
<dbReference type="Proteomes" id="UP000774326">
    <property type="component" value="Unassembled WGS sequence"/>
</dbReference>
<reference evidence="1" key="1">
    <citation type="journal article" date="2021" name="Open Biol.">
        <title>Shared evolutionary footprints suggest mitochondrial oxidative damage underlies multiple complex I losses in fungi.</title>
        <authorList>
            <person name="Schikora-Tamarit M.A."/>
            <person name="Marcet-Houben M."/>
            <person name="Nosek J."/>
            <person name="Gabaldon T."/>
        </authorList>
    </citation>
    <scope>NUCLEOTIDE SEQUENCE</scope>
    <source>
        <strain evidence="1">CBS2887</strain>
    </source>
</reference>
<sequence length="89" mass="9439">MVLMAKSEAVPLTTCSAAGPAGGLARILLTASWALLRTLGLGSRQNSKRPPNPLLGVMFNEVLFHDWMSWAISKVSKDPMADLMIGASA</sequence>
<dbReference type="EMBL" id="JAEUBG010004184">
    <property type="protein sequence ID" value="KAH3681875.1"/>
    <property type="molecule type" value="Genomic_DNA"/>
</dbReference>
<comment type="caution">
    <text evidence="1">The sequence shown here is derived from an EMBL/GenBank/DDBJ whole genome shotgun (WGS) entry which is preliminary data.</text>
</comment>
<name>A0A9P8TKC0_WICPI</name>